<dbReference type="Proteomes" id="UP001633002">
    <property type="component" value="Unassembled WGS sequence"/>
</dbReference>
<proteinExistence type="predicted"/>
<evidence type="ECO:0000313" key="1">
    <source>
        <dbReference type="EMBL" id="KAL3683231.1"/>
    </source>
</evidence>
<organism evidence="1 2">
    <name type="scientific">Riccia sorocarpa</name>
    <dbReference type="NCBI Taxonomy" id="122646"/>
    <lineage>
        <taxon>Eukaryota</taxon>
        <taxon>Viridiplantae</taxon>
        <taxon>Streptophyta</taxon>
        <taxon>Embryophyta</taxon>
        <taxon>Marchantiophyta</taxon>
        <taxon>Marchantiopsida</taxon>
        <taxon>Marchantiidae</taxon>
        <taxon>Marchantiales</taxon>
        <taxon>Ricciaceae</taxon>
        <taxon>Riccia</taxon>
    </lineage>
</organism>
<gene>
    <name evidence="1" type="ORF">R1sor_001253</name>
</gene>
<accession>A0ABD3GZL7</accession>
<sequence>MAHERTWTNEENGTLIQAVSEEYLEHLLSPTTLRIWDLIVINMQDSGVQCTPLEAKVQWDSLAWGYLLIADHSDDCGGTVYFDMTADERTWSGLPPNFPKNWYDDIKAPPHVGLQWTMYVAMVVWNISECISSVMFNVKSGHADIPFLSMKGALDFMFKVFMSRVVVTV</sequence>
<keyword evidence="2" id="KW-1185">Reference proteome</keyword>
<protein>
    <submittedName>
        <fullName evidence="1">Uncharacterized protein</fullName>
    </submittedName>
</protein>
<evidence type="ECO:0000313" key="2">
    <source>
        <dbReference type="Proteomes" id="UP001633002"/>
    </source>
</evidence>
<dbReference type="AlphaFoldDB" id="A0ABD3GZL7"/>
<name>A0ABD3GZL7_9MARC</name>
<dbReference type="EMBL" id="JBJQOH010000006">
    <property type="protein sequence ID" value="KAL3683231.1"/>
    <property type="molecule type" value="Genomic_DNA"/>
</dbReference>
<comment type="caution">
    <text evidence="1">The sequence shown here is derived from an EMBL/GenBank/DDBJ whole genome shotgun (WGS) entry which is preliminary data.</text>
</comment>
<reference evidence="1 2" key="1">
    <citation type="submission" date="2024-09" db="EMBL/GenBank/DDBJ databases">
        <title>Chromosome-scale assembly of Riccia sorocarpa.</title>
        <authorList>
            <person name="Paukszto L."/>
        </authorList>
    </citation>
    <scope>NUCLEOTIDE SEQUENCE [LARGE SCALE GENOMIC DNA]</scope>
    <source>
        <strain evidence="1">LP-2024</strain>
        <tissue evidence="1">Aerial parts of the thallus</tissue>
    </source>
</reference>